<evidence type="ECO:0000256" key="1">
    <source>
        <dbReference type="ARBA" id="ARBA00009981"/>
    </source>
</evidence>
<dbReference type="PANTHER" id="PTHR33713:SF6">
    <property type="entry name" value="ANTITOXIN YEFM"/>
    <property type="match status" value="1"/>
</dbReference>
<dbReference type="SUPFAM" id="SSF143120">
    <property type="entry name" value="YefM-like"/>
    <property type="match status" value="1"/>
</dbReference>
<dbReference type="STRING" id="156994.SAMN04488028_105133"/>
<dbReference type="PANTHER" id="PTHR33713">
    <property type="entry name" value="ANTITOXIN YAFN-RELATED"/>
    <property type="match status" value="1"/>
</dbReference>
<dbReference type="Gene3D" id="3.40.1620.10">
    <property type="entry name" value="YefM-like domain"/>
    <property type="match status" value="1"/>
</dbReference>
<protein>
    <recommendedName>
        <fullName evidence="2">Antitoxin</fullName>
    </recommendedName>
</protein>
<keyword evidence="4" id="KW-1185">Reference proteome</keyword>
<accession>A0A1M6SS74</accession>
<proteinExistence type="inferred from homology"/>
<dbReference type="RefSeq" id="WP_073123236.1">
    <property type="nucleotide sequence ID" value="NZ_FRAA01000005.1"/>
</dbReference>
<dbReference type="Pfam" id="PF02604">
    <property type="entry name" value="PhdYeFM_antitox"/>
    <property type="match status" value="1"/>
</dbReference>
<name>A0A1M6SS74_REIAG</name>
<comment type="similarity">
    <text evidence="1 2">Belongs to the phD/YefM antitoxin family.</text>
</comment>
<sequence>MEHTTYTNFRQNLKSFMDRVMNHRMPLLVTRTDGKDVVVLSKSDYDSIHETFFLLKNPRNAQRIFESIGEMNDGGGFEKTIQKLS</sequence>
<dbReference type="Proteomes" id="UP000184474">
    <property type="component" value="Unassembled WGS sequence"/>
</dbReference>
<dbReference type="EMBL" id="FRAA01000005">
    <property type="protein sequence ID" value="SHK47573.1"/>
    <property type="molecule type" value="Genomic_DNA"/>
</dbReference>
<evidence type="ECO:0000313" key="4">
    <source>
        <dbReference type="Proteomes" id="UP000184474"/>
    </source>
</evidence>
<evidence type="ECO:0000256" key="2">
    <source>
        <dbReference type="RuleBase" id="RU362080"/>
    </source>
</evidence>
<dbReference type="InterPro" id="IPR051405">
    <property type="entry name" value="phD/YefM_antitoxin"/>
</dbReference>
<dbReference type="Gene3D" id="1.10.1220.170">
    <property type="match status" value="1"/>
</dbReference>
<dbReference type="InterPro" id="IPR036165">
    <property type="entry name" value="YefM-like_sf"/>
</dbReference>
<dbReference type="NCBIfam" id="TIGR01552">
    <property type="entry name" value="phd_fam"/>
    <property type="match status" value="1"/>
</dbReference>
<reference evidence="4" key="1">
    <citation type="submission" date="2016-11" db="EMBL/GenBank/DDBJ databases">
        <authorList>
            <person name="Varghese N."/>
            <person name="Submissions S."/>
        </authorList>
    </citation>
    <scope>NUCLEOTIDE SEQUENCE [LARGE SCALE GENOMIC DNA]</scope>
    <source>
        <strain evidence="4">DSM 26134</strain>
    </source>
</reference>
<dbReference type="InterPro" id="IPR006442">
    <property type="entry name" value="Antitoxin_Phd/YefM"/>
</dbReference>
<gene>
    <name evidence="3" type="ORF">SAMN04488028_105133</name>
</gene>
<evidence type="ECO:0000313" key="3">
    <source>
        <dbReference type="EMBL" id="SHK47573.1"/>
    </source>
</evidence>
<dbReference type="AlphaFoldDB" id="A0A1M6SS74"/>
<comment type="function">
    <text evidence="2">Antitoxin component of a type II toxin-antitoxin (TA) system.</text>
</comment>
<organism evidence="3 4">
    <name type="scientific">Reichenbachiella agariperforans</name>
    <dbReference type="NCBI Taxonomy" id="156994"/>
    <lineage>
        <taxon>Bacteria</taxon>
        <taxon>Pseudomonadati</taxon>
        <taxon>Bacteroidota</taxon>
        <taxon>Cytophagia</taxon>
        <taxon>Cytophagales</taxon>
        <taxon>Reichenbachiellaceae</taxon>
        <taxon>Reichenbachiella</taxon>
    </lineage>
</organism>